<evidence type="ECO:0008006" key="3">
    <source>
        <dbReference type="Google" id="ProtNLM"/>
    </source>
</evidence>
<dbReference type="Gene3D" id="1.25.40.10">
    <property type="entry name" value="Tetratricopeptide repeat domain"/>
    <property type="match status" value="1"/>
</dbReference>
<dbReference type="EMBL" id="CAJMWR010000926">
    <property type="protein sequence ID" value="CAE6408331.1"/>
    <property type="molecule type" value="Genomic_DNA"/>
</dbReference>
<organism evidence="1 2">
    <name type="scientific">Rhizoctonia solani</name>
    <dbReference type="NCBI Taxonomy" id="456999"/>
    <lineage>
        <taxon>Eukaryota</taxon>
        <taxon>Fungi</taxon>
        <taxon>Dikarya</taxon>
        <taxon>Basidiomycota</taxon>
        <taxon>Agaricomycotina</taxon>
        <taxon>Agaricomycetes</taxon>
        <taxon>Cantharellales</taxon>
        <taxon>Ceratobasidiaceae</taxon>
        <taxon>Rhizoctonia</taxon>
    </lineage>
</organism>
<dbReference type="SUPFAM" id="SSF48452">
    <property type="entry name" value="TPR-like"/>
    <property type="match status" value="1"/>
</dbReference>
<evidence type="ECO:0000313" key="2">
    <source>
        <dbReference type="Proteomes" id="UP000663840"/>
    </source>
</evidence>
<dbReference type="Proteomes" id="UP000663840">
    <property type="component" value="Unassembled WGS sequence"/>
</dbReference>
<evidence type="ECO:0000313" key="1">
    <source>
        <dbReference type="EMBL" id="CAE6408331.1"/>
    </source>
</evidence>
<dbReference type="Pfam" id="PF13374">
    <property type="entry name" value="TPR_10"/>
    <property type="match status" value="1"/>
</dbReference>
<dbReference type="PANTHER" id="PTHR46082:SF11">
    <property type="entry name" value="AAA+ ATPASE DOMAIN-CONTAINING PROTEIN-RELATED"/>
    <property type="match status" value="1"/>
</dbReference>
<protein>
    <recommendedName>
        <fullName evidence="3">Kinesin light chain</fullName>
    </recommendedName>
</protein>
<dbReference type="InterPro" id="IPR011990">
    <property type="entry name" value="TPR-like_helical_dom_sf"/>
</dbReference>
<gene>
    <name evidence="1" type="ORF">RDB_LOCUS42540</name>
</gene>
<dbReference type="PANTHER" id="PTHR46082">
    <property type="entry name" value="ATP/GTP-BINDING PROTEIN-RELATED"/>
    <property type="match status" value="1"/>
</dbReference>
<dbReference type="InterPro" id="IPR053137">
    <property type="entry name" value="NLR-like"/>
</dbReference>
<name>A0A8H2WVM3_9AGAM</name>
<dbReference type="AlphaFoldDB" id="A0A8H2WVM3"/>
<accession>A0A8H2WVM3</accession>
<dbReference type="Pfam" id="PF13424">
    <property type="entry name" value="TPR_12"/>
    <property type="match status" value="1"/>
</dbReference>
<comment type="caution">
    <text evidence="1">The sequence shown here is derived from an EMBL/GenBank/DDBJ whole genome shotgun (WGS) entry which is preliminary data.</text>
</comment>
<reference evidence="1" key="1">
    <citation type="submission" date="2021-01" db="EMBL/GenBank/DDBJ databases">
        <authorList>
            <person name="Kaushik A."/>
        </authorList>
    </citation>
    <scope>NUCLEOTIDE SEQUENCE</scope>
    <source>
        <strain evidence="1">AG1-1A</strain>
    </source>
</reference>
<proteinExistence type="predicted"/>
<sequence>MNNLAITYRRLGRLEEARALQVEVLDARKQVLGDRHPHTLNSMNNLAQTYVRLSRLHDAQALFIKAFEGRKDTLGVHHRDTLSTMSSLASTYLDLGLWEDAEKLHMNTDIYSQTFGEDHDETEFAYEQIERIRTCREQHEGSSSPQ</sequence>